<dbReference type="STRING" id="349102.Rsph17025_1073"/>
<dbReference type="eggNOG" id="ENOG5032XDU">
    <property type="taxonomic scope" value="Bacteria"/>
</dbReference>
<gene>
    <name evidence="2" type="ordered locus">Rsph17025_1073</name>
</gene>
<dbReference type="AlphaFoldDB" id="A4WRG0"/>
<protein>
    <submittedName>
        <fullName evidence="2">Uncharacterized protein</fullName>
    </submittedName>
</protein>
<name>A4WRG0_CERS5</name>
<reference evidence="2" key="1">
    <citation type="submission" date="2007-04" db="EMBL/GenBank/DDBJ databases">
        <title>Complete sequence of chromosome of Rhodobacter sphaeroides ATCC 17025.</title>
        <authorList>
            <consortium name="US DOE Joint Genome Institute"/>
            <person name="Copeland A."/>
            <person name="Lucas S."/>
            <person name="Lapidus A."/>
            <person name="Barry K."/>
            <person name="Detter J.C."/>
            <person name="Glavina del Rio T."/>
            <person name="Hammon N."/>
            <person name="Israni S."/>
            <person name="Dalin E."/>
            <person name="Tice H."/>
            <person name="Pitluck S."/>
            <person name="Chertkov O."/>
            <person name="Brettin T."/>
            <person name="Bruce D."/>
            <person name="Han C."/>
            <person name="Schmutz J."/>
            <person name="Larimer F."/>
            <person name="Land M."/>
            <person name="Hauser L."/>
            <person name="Kyrpides N."/>
            <person name="Kim E."/>
            <person name="Richardson P."/>
            <person name="Mackenzie C."/>
            <person name="Choudhary M."/>
            <person name="Donohue T.J."/>
            <person name="Kaplan S."/>
        </authorList>
    </citation>
    <scope>NUCLEOTIDE SEQUENCE [LARGE SCALE GENOMIC DNA]</scope>
    <source>
        <strain evidence="2">ATCC 17025</strain>
    </source>
</reference>
<dbReference type="EMBL" id="CP000661">
    <property type="protein sequence ID" value="ABP69974.1"/>
    <property type="molecule type" value="Genomic_DNA"/>
</dbReference>
<proteinExistence type="predicted"/>
<evidence type="ECO:0000256" key="1">
    <source>
        <dbReference type="SAM" id="Coils"/>
    </source>
</evidence>
<sequence length="147" mass="16576">MTWRAVRCIPCDMLEEVGKRHGATRGRFSFGRPSLGRRKQLHMTIVKKPPPVNLLAETEELYREAAEDLVRARRKLTEGRAEEVRAAVQAVKDLKVALQLVMDERARVERLRRTAGGIVHDYALDLEAARAEIGRRLARLRDAGPGG</sequence>
<keyword evidence="1" id="KW-0175">Coiled coil</keyword>
<dbReference type="KEGG" id="rsq:Rsph17025_1073"/>
<organism evidence="2">
    <name type="scientific">Cereibacter sphaeroides (strain ATCC 17025 / ATH 2.4.3)</name>
    <name type="common">Rhodobacter sphaeroides</name>
    <dbReference type="NCBI Taxonomy" id="349102"/>
    <lineage>
        <taxon>Bacteria</taxon>
        <taxon>Pseudomonadati</taxon>
        <taxon>Pseudomonadota</taxon>
        <taxon>Alphaproteobacteria</taxon>
        <taxon>Rhodobacterales</taxon>
        <taxon>Paracoccaceae</taxon>
        <taxon>Cereibacter</taxon>
    </lineage>
</organism>
<evidence type="ECO:0000313" key="2">
    <source>
        <dbReference type="EMBL" id="ABP69974.1"/>
    </source>
</evidence>
<feature type="coiled-coil region" evidence="1">
    <location>
        <begin position="55"/>
        <end position="82"/>
    </location>
</feature>
<accession>A4WRG0</accession>
<dbReference type="HOGENOM" id="CLU_144183_0_0_5"/>